<dbReference type="EMBL" id="KZ678131">
    <property type="protein sequence ID" value="PSN71534.1"/>
    <property type="molecule type" value="Genomic_DNA"/>
</dbReference>
<evidence type="ECO:0000313" key="2">
    <source>
        <dbReference type="Proteomes" id="UP000240883"/>
    </source>
</evidence>
<sequence>MAAGGTTLSSELMREKGLIRNGTEERIQTFRLTARKLHTGRLWSFIQSVEESTLCHARSRHLPTWISPGLAEYRVMVARLTDWTPKLPPVFEVPSTIPWTTPFAPVSQTFVLVRPNPGFYDLHGKVSDVDKVELIGGASGISGVAVE</sequence>
<name>A0A2T2P1I0_CORCC</name>
<keyword evidence="2" id="KW-1185">Reference proteome</keyword>
<protein>
    <submittedName>
        <fullName evidence="1">Uncharacterized protein</fullName>
    </submittedName>
</protein>
<dbReference type="Proteomes" id="UP000240883">
    <property type="component" value="Unassembled WGS sequence"/>
</dbReference>
<gene>
    <name evidence="1" type="ORF">BS50DRAFT_660733</name>
</gene>
<proteinExistence type="predicted"/>
<accession>A0A2T2P1I0</accession>
<organism evidence="1 2">
    <name type="scientific">Corynespora cassiicola Philippines</name>
    <dbReference type="NCBI Taxonomy" id="1448308"/>
    <lineage>
        <taxon>Eukaryota</taxon>
        <taxon>Fungi</taxon>
        <taxon>Dikarya</taxon>
        <taxon>Ascomycota</taxon>
        <taxon>Pezizomycotina</taxon>
        <taxon>Dothideomycetes</taxon>
        <taxon>Pleosporomycetidae</taxon>
        <taxon>Pleosporales</taxon>
        <taxon>Corynesporascaceae</taxon>
        <taxon>Corynespora</taxon>
    </lineage>
</organism>
<reference evidence="1 2" key="1">
    <citation type="journal article" date="2018" name="Front. Microbiol.">
        <title>Genome-Wide Analysis of Corynespora cassiicola Leaf Fall Disease Putative Effectors.</title>
        <authorList>
            <person name="Lopez D."/>
            <person name="Ribeiro S."/>
            <person name="Label P."/>
            <person name="Fumanal B."/>
            <person name="Venisse J.S."/>
            <person name="Kohler A."/>
            <person name="de Oliveira R.R."/>
            <person name="Labutti K."/>
            <person name="Lipzen A."/>
            <person name="Lail K."/>
            <person name="Bauer D."/>
            <person name="Ohm R.A."/>
            <person name="Barry K.W."/>
            <person name="Spatafora J."/>
            <person name="Grigoriev I.V."/>
            <person name="Martin F.M."/>
            <person name="Pujade-Renaud V."/>
        </authorList>
    </citation>
    <scope>NUCLEOTIDE SEQUENCE [LARGE SCALE GENOMIC DNA]</scope>
    <source>
        <strain evidence="1 2">Philippines</strain>
    </source>
</reference>
<evidence type="ECO:0000313" key="1">
    <source>
        <dbReference type="EMBL" id="PSN71534.1"/>
    </source>
</evidence>
<dbReference type="AlphaFoldDB" id="A0A2T2P1I0"/>